<name>A0A8I0CQ24_9CORY</name>
<proteinExistence type="predicted"/>
<organism evidence="2 3">
    <name type="scientific">Corynebacterium bovis DSM 20582 = CIP 54.80</name>
    <dbReference type="NCBI Taxonomy" id="927655"/>
    <lineage>
        <taxon>Bacteria</taxon>
        <taxon>Bacillati</taxon>
        <taxon>Actinomycetota</taxon>
        <taxon>Actinomycetes</taxon>
        <taxon>Mycobacteriales</taxon>
        <taxon>Corynebacteriaceae</taxon>
        <taxon>Corynebacterium</taxon>
    </lineage>
</organism>
<feature type="region of interest" description="Disordered" evidence="1">
    <location>
        <begin position="1"/>
        <end position="32"/>
    </location>
</feature>
<evidence type="ECO:0000313" key="3">
    <source>
        <dbReference type="Proteomes" id="UP000612712"/>
    </source>
</evidence>
<dbReference type="AlphaFoldDB" id="A0A8I0CQ24"/>
<gene>
    <name evidence="2" type="ORF">FHU32_001775</name>
</gene>
<dbReference type="Proteomes" id="UP000612712">
    <property type="component" value="Unassembled WGS sequence"/>
</dbReference>
<reference evidence="2" key="1">
    <citation type="submission" date="2020-08" db="EMBL/GenBank/DDBJ databases">
        <title>Sequencing the genomes of 1000 actinobacteria strains.</title>
        <authorList>
            <person name="Klenk H.-P."/>
        </authorList>
    </citation>
    <scope>NUCLEOTIDE SEQUENCE</scope>
    <source>
        <strain evidence="2">DSM 20582</strain>
    </source>
</reference>
<protein>
    <submittedName>
        <fullName evidence="2">Uncharacterized protein</fullName>
    </submittedName>
</protein>
<accession>A0A8I0CQ24</accession>
<dbReference type="EMBL" id="JACHWT010000007">
    <property type="protein sequence ID" value="MBB3116536.1"/>
    <property type="molecule type" value="Genomic_DNA"/>
</dbReference>
<comment type="caution">
    <text evidence="2">The sequence shown here is derived from an EMBL/GenBank/DDBJ whole genome shotgun (WGS) entry which is preliminary data.</text>
</comment>
<evidence type="ECO:0000256" key="1">
    <source>
        <dbReference type="SAM" id="MobiDB-lite"/>
    </source>
</evidence>
<sequence>MQSFREPGADMTSDGTDRRNNVAPFAVVPVDQ</sequence>
<evidence type="ECO:0000313" key="2">
    <source>
        <dbReference type="EMBL" id="MBB3116536.1"/>
    </source>
</evidence>